<name>A0A0D2YBU9_FUSOF</name>
<sequence>MNASERAHLAAMGLQPPSIEAHAPLLARRRDIRERADALRVRTLITTPAVYRRGRRGMTIKEKGRFRLGRRQHKLMQRCQNAEAKAYREMVGKFVHNAPNPIRKPRCHLKWLPDFLRKGTLPLLERKDLAGVAEETARYAIEQAEKHAALLDKWEWGYFTLRSRRQHEGYARLARRAAIH</sequence>
<proteinExistence type="predicted"/>
<organism evidence="1 2">
    <name type="scientific">Fusarium oxysporum (strain Fo5176)</name>
    <name type="common">Fusarium vascular wilt</name>
    <dbReference type="NCBI Taxonomy" id="660025"/>
    <lineage>
        <taxon>Eukaryota</taxon>
        <taxon>Fungi</taxon>
        <taxon>Dikarya</taxon>
        <taxon>Ascomycota</taxon>
        <taxon>Pezizomycotina</taxon>
        <taxon>Sordariomycetes</taxon>
        <taxon>Hypocreomycetidae</taxon>
        <taxon>Hypocreales</taxon>
        <taxon>Nectriaceae</taxon>
        <taxon>Fusarium</taxon>
        <taxon>Fusarium oxysporum species complex</taxon>
    </lineage>
</organism>
<accession>A0A0D2YBU9</accession>
<reference evidence="2" key="1">
    <citation type="journal article" date="2012" name="Mol. Plant Microbe Interact.">
        <title>A highly conserved effector in Fusarium oxysporum is required for full virulence on Arabidopsis.</title>
        <authorList>
            <person name="Thatcher L.F."/>
            <person name="Gardiner D.M."/>
            <person name="Kazan K."/>
            <person name="Manners J."/>
        </authorList>
    </citation>
    <scope>NUCLEOTIDE SEQUENCE [LARGE SCALE GENOMIC DNA]</scope>
    <source>
        <strain evidence="2">Fo5176</strain>
    </source>
</reference>
<dbReference type="Proteomes" id="UP000002489">
    <property type="component" value="Unassembled WGS sequence"/>
</dbReference>
<gene>
    <name evidence="1" type="primary">28955017</name>
</gene>
<dbReference type="AlphaFoldDB" id="A0A0D2YBU9"/>
<evidence type="ECO:0000313" key="2">
    <source>
        <dbReference type="Proteomes" id="UP000002489"/>
    </source>
</evidence>
<dbReference type="EnsemblFungi" id="FOXG_13778T0">
    <property type="protein sequence ID" value="FOXG_13778P0"/>
    <property type="gene ID" value="FOXG_13778"/>
</dbReference>
<reference evidence="1" key="2">
    <citation type="submission" date="2025-08" db="UniProtKB">
        <authorList>
            <consortium name="EnsemblFungi"/>
        </authorList>
    </citation>
    <scope>IDENTIFICATION</scope>
    <source>
        <strain evidence="1">4287 / CBS 123668 / FGSC 9935 / NRRL 34936</strain>
    </source>
</reference>
<evidence type="ECO:0000313" key="1">
    <source>
        <dbReference type="EnsemblFungi" id="FOXG_13778P0"/>
    </source>
</evidence>
<protein>
    <submittedName>
        <fullName evidence="1">Uncharacterized protein</fullName>
    </submittedName>
</protein>
<dbReference type="VEuPathDB" id="FungiDB:FOXG_13778"/>